<protein>
    <submittedName>
        <fullName evidence="4">FG-GAP-like repeat-containing protein</fullName>
    </submittedName>
</protein>
<dbReference type="Proteomes" id="UP000738431">
    <property type="component" value="Chromosome"/>
</dbReference>
<evidence type="ECO:0000313" key="4">
    <source>
        <dbReference type="EMBL" id="WRQ87326.1"/>
    </source>
</evidence>
<evidence type="ECO:0000256" key="2">
    <source>
        <dbReference type="SAM" id="SignalP"/>
    </source>
</evidence>
<dbReference type="PANTHER" id="PTHR16026:SF0">
    <property type="entry name" value="CARTILAGE ACIDIC PROTEIN 1"/>
    <property type="match status" value="1"/>
</dbReference>
<accession>A0ABZ1C6H8</accession>
<keyword evidence="5" id="KW-1185">Reference proteome</keyword>
<evidence type="ECO:0000313" key="5">
    <source>
        <dbReference type="Proteomes" id="UP000738431"/>
    </source>
</evidence>
<sequence length="1191" mass="128425">MKRPPRPSIFSPISLLLGILSGACLHAALPHAQPFAPRSGDASAPTFTALPPEHTGIAQTNAYDDPRMWAERHTEYAIGAMGSGIAVGDFDHDGRPDLFINSKLESGRLYRNLGDFRFEDVTTAAGVGDDSGEWKQGAAFVDVDNDGWLDLYVCRFGAPNQLFINQRDGTFREEAAARGVAVVDASGMANFADYDRDGWIDFYLQTNLYDARTSIAGQPDRLFRNRGDGTFTEVTAAAGLSTAPSQGHSATWWDYDEDGFLDLYVANDFSPPDHLYRNNGDGTFTDVIDESVPHTPFSSMGSDLGDVNNDGHIDLFVADMAGTTYEFTQRGLADTRSQQDPAQNEDRSTAAQQLSNVLYLGTGSRRVLEAAHLAGLEGTDWTWSPRFADLDNDGDLDLFITNGMDREQNNLDLIERKLTTANLYDRIRLTKASPVLRQRNLVYANHGDLQFEDVGAAWGLDHLGVSFGSALADFDNDGDLDLVYVNFQGPPTVLRNDAPTGNAVIIDLRGGGQNRYGLGVRVELVTASGTQVRQLTSARGYLSTSEPALHFGLGADERIETLRVYWQANAPDEFHDLSANHRYTVTGTTTPGTADVPVGPPQPLFTTTSARLNLAITQPEESREGTVDQPLLPFRFNRRGPALAVGDINGDGTDELFFGATTQRGLRLAWLTGERYQYPDLGPLGTPPPINAGPVLVFDANGDGADDLLLTAGGAALPAEEPEYEPQLWLNRGNGGLDPAPAGFLPSLPLSVGAAVAADFDRDGRLDLFLGARLFPGYYPEAPTSALLLQRDDRLADVTDTFAPDLRAPGLVTSALASDIDADGWIDLIVALEWGEVRCFRNEQGQRLVDATRELGFDRAGTGLWSSLASADFNADGRPDYVLGNHGRNSLLRASPAQPLHLFSGRFARRGDPQLVLAIWDQDRLVPVLSRNELARAITEVRRRFPSNDRYAAASLTEILGADALAAATVYRATELRSGVLLSQPDGRYTFTPLPPLAQLAPLQGMATGDFDHDGHTDLLFAANDYAPIPAVGSFDSSLGGLLRGDGQGGFTFMPSFDSGISIPGAARALALTDFNRDGFADAVVTRNDATTLAFRATSPANSRPLAVRLHGRGGNPHAIGAAVSLVVKGQTQQRFEIHAGSGQISQSTSTVFFALPIDLPADAHLQIRWPSGTTVNVPLPATGPYLDLHE</sequence>
<dbReference type="EMBL" id="CP139781">
    <property type="protein sequence ID" value="WRQ87326.1"/>
    <property type="molecule type" value="Genomic_DNA"/>
</dbReference>
<keyword evidence="1 2" id="KW-0732">Signal</keyword>
<name>A0ABZ1C6H8_9BACT</name>
<evidence type="ECO:0000259" key="3">
    <source>
        <dbReference type="Pfam" id="PF07593"/>
    </source>
</evidence>
<dbReference type="InterPro" id="IPR011519">
    <property type="entry name" value="UnbV_ASPIC"/>
</dbReference>
<feature type="domain" description="ASPIC/UnbV" evidence="3">
    <location>
        <begin position="517"/>
        <end position="584"/>
    </location>
</feature>
<feature type="signal peptide" evidence="2">
    <location>
        <begin position="1"/>
        <end position="27"/>
    </location>
</feature>
<dbReference type="InterPro" id="IPR028994">
    <property type="entry name" value="Integrin_alpha_N"/>
</dbReference>
<organism evidence="4 5">
    <name type="scientific">Actomonas aquatica</name>
    <dbReference type="NCBI Taxonomy" id="2866162"/>
    <lineage>
        <taxon>Bacteria</taxon>
        <taxon>Pseudomonadati</taxon>
        <taxon>Verrucomicrobiota</taxon>
        <taxon>Opitutia</taxon>
        <taxon>Opitutales</taxon>
        <taxon>Opitutaceae</taxon>
        <taxon>Actomonas</taxon>
    </lineage>
</organism>
<dbReference type="SUPFAM" id="SSF69318">
    <property type="entry name" value="Integrin alpha N-terminal domain"/>
    <property type="match status" value="3"/>
</dbReference>
<proteinExistence type="predicted"/>
<dbReference type="Pfam" id="PF07593">
    <property type="entry name" value="UnbV_ASPIC"/>
    <property type="match status" value="2"/>
</dbReference>
<dbReference type="RefSeq" id="WP_221029261.1">
    <property type="nucleotide sequence ID" value="NZ_CP139781.1"/>
</dbReference>
<gene>
    <name evidence="4" type="ORF">K1X11_021135</name>
</gene>
<dbReference type="PROSITE" id="PS51257">
    <property type="entry name" value="PROKAR_LIPOPROTEIN"/>
    <property type="match status" value="1"/>
</dbReference>
<dbReference type="Pfam" id="PF13517">
    <property type="entry name" value="FG-GAP_3"/>
    <property type="match status" value="3"/>
</dbReference>
<dbReference type="InterPro" id="IPR027039">
    <property type="entry name" value="Crtac1"/>
</dbReference>
<dbReference type="PANTHER" id="PTHR16026">
    <property type="entry name" value="CARTILAGE ACIDIC PROTEIN 1"/>
    <property type="match status" value="1"/>
</dbReference>
<reference evidence="4 5" key="1">
    <citation type="submission" date="2023-12" db="EMBL/GenBank/DDBJ databases">
        <title>Description of an unclassified Opitutus bacterium of Verrucomicrobiota.</title>
        <authorList>
            <person name="Zhang D.-F."/>
        </authorList>
    </citation>
    <scope>NUCLEOTIDE SEQUENCE [LARGE SCALE GENOMIC DNA]</scope>
    <source>
        <strain evidence="4 5">WL0086</strain>
    </source>
</reference>
<feature type="chain" id="PRO_5046684724" evidence="2">
    <location>
        <begin position="28"/>
        <end position="1191"/>
    </location>
</feature>
<dbReference type="Gene3D" id="2.130.10.130">
    <property type="entry name" value="Integrin alpha, N-terminal"/>
    <property type="match status" value="5"/>
</dbReference>
<feature type="domain" description="ASPIC/UnbV" evidence="3">
    <location>
        <begin position="1119"/>
        <end position="1176"/>
    </location>
</feature>
<evidence type="ECO:0000256" key="1">
    <source>
        <dbReference type="ARBA" id="ARBA00022729"/>
    </source>
</evidence>
<dbReference type="InterPro" id="IPR013517">
    <property type="entry name" value="FG-GAP"/>
</dbReference>